<keyword evidence="3 5" id="KW-1133">Transmembrane helix</keyword>
<dbReference type="Pfam" id="PF00551">
    <property type="entry name" value="Formyl_trans_N"/>
    <property type="match status" value="1"/>
</dbReference>
<organism evidence="7 8">
    <name type="scientific">Endocarpon pusillum (strain Z07020 / HMAS-L-300199)</name>
    <name type="common">Lichen-forming fungus</name>
    <dbReference type="NCBI Taxonomy" id="1263415"/>
    <lineage>
        <taxon>Eukaryota</taxon>
        <taxon>Fungi</taxon>
        <taxon>Dikarya</taxon>
        <taxon>Ascomycota</taxon>
        <taxon>Pezizomycotina</taxon>
        <taxon>Eurotiomycetes</taxon>
        <taxon>Chaetothyriomycetidae</taxon>
        <taxon>Verrucariales</taxon>
        <taxon>Verrucariaceae</taxon>
        <taxon>Endocarpon</taxon>
    </lineage>
</organism>
<dbReference type="InterPro" id="IPR002376">
    <property type="entry name" value="Formyl_transf_N"/>
</dbReference>
<evidence type="ECO:0000313" key="7">
    <source>
        <dbReference type="EMBL" id="ERF73014.1"/>
    </source>
</evidence>
<comment type="subcellular location">
    <subcellularLocation>
        <location evidence="1">Membrane</location>
        <topology evidence="1">Multi-pass membrane protein</topology>
    </subcellularLocation>
</comment>
<dbReference type="RefSeq" id="XP_007801329.1">
    <property type="nucleotide sequence ID" value="XM_007803138.1"/>
</dbReference>
<reference evidence="8" key="1">
    <citation type="journal article" date="2014" name="BMC Genomics">
        <title>Genome characteristics reveal the impact of lichenization on lichen-forming fungus Endocarpon pusillum Hedwig (Verrucariales, Ascomycota).</title>
        <authorList>
            <person name="Wang Y.-Y."/>
            <person name="Liu B."/>
            <person name="Zhang X.-Y."/>
            <person name="Zhou Q.-M."/>
            <person name="Zhang T."/>
            <person name="Li H."/>
            <person name="Yu Y.-F."/>
            <person name="Zhang X.-L."/>
            <person name="Hao X.-Y."/>
            <person name="Wang M."/>
            <person name="Wang L."/>
            <person name="Wei J.-C."/>
        </authorList>
    </citation>
    <scope>NUCLEOTIDE SEQUENCE [LARGE SCALE GENOMIC DNA]</scope>
    <source>
        <strain evidence="8">Z07020 / HMAS-L-300199</strain>
    </source>
</reference>
<dbReference type="OrthoDB" id="3936150at2759"/>
<dbReference type="EMBL" id="KE721000">
    <property type="protein sequence ID" value="ERF73014.1"/>
    <property type="molecule type" value="Genomic_DNA"/>
</dbReference>
<dbReference type="GO" id="GO:0000297">
    <property type="term" value="F:spermine transmembrane transporter activity"/>
    <property type="evidence" value="ECO:0007669"/>
    <property type="project" value="TreeGrafter"/>
</dbReference>
<dbReference type="Gene3D" id="3.40.50.170">
    <property type="entry name" value="Formyl transferase, N-terminal domain"/>
    <property type="match status" value="1"/>
</dbReference>
<proteinExistence type="predicted"/>
<feature type="transmembrane region" description="Helical" evidence="5">
    <location>
        <begin position="171"/>
        <end position="188"/>
    </location>
</feature>
<dbReference type="GO" id="GO:0015606">
    <property type="term" value="F:spermidine transmembrane transporter activity"/>
    <property type="evidence" value="ECO:0007669"/>
    <property type="project" value="TreeGrafter"/>
</dbReference>
<keyword evidence="4 5" id="KW-0472">Membrane</keyword>
<accession>U1HUM0</accession>
<keyword evidence="2 5" id="KW-0812">Transmembrane</keyword>
<evidence type="ECO:0000313" key="8">
    <source>
        <dbReference type="Proteomes" id="UP000019373"/>
    </source>
</evidence>
<dbReference type="AlphaFoldDB" id="U1HUM0"/>
<dbReference type="Pfam" id="PF07690">
    <property type="entry name" value="MFS_1"/>
    <property type="match status" value="1"/>
</dbReference>
<dbReference type="GO" id="GO:0005886">
    <property type="term" value="C:plasma membrane"/>
    <property type="evidence" value="ECO:0007669"/>
    <property type="project" value="TreeGrafter"/>
</dbReference>
<name>U1HUM0_ENDPU</name>
<dbReference type="PANTHER" id="PTHR23502">
    <property type="entry name" value="MAJOR FACILITATOR SUPERFAMILY"/>
    <property type="match status" value="1"/>
</dbReference>
<dbReference type="InterPro" id="IPR036477">
    <property type="entry name" value="Formyl_transf_N_sf"/>
</dbReference>
<evidence type="ECO:0000259" key="6">
    <source>
        <dbReference type="Pfam" id="PF00551"/>
    </source>
</evidence>
<evidence type="ECO:0000256" key="3">
    <source>
        <dbReference type="ARBA" id="ARBA00022989"/>
    </source>
</evidence>
<gene>
    <name evidence="7" type="ORF">EPUS_07108</name>
</gene>
<protein>
    <recommendedName>
        <fullName evidence="6">Formyl transferase N-terminal domain-containing protein</fullName>
    </recommendedName>
</protein>
<keyword evidence="8" id="KW-1185">Reference proteome</keyword>
<evidence type="ECO:0000256" key="1">
    <source>
        <dbReference type="ARBA" id="ARBA00004141"/>
    </source>
</evidence>
<dbReference type="SUPFAM" id="SSF103473">
    <property type="entry name" value="MFS general substrate transporter"/>
    <property type="match status" value="1"/>
</dbReference>
<feature type="transmembrane region" description="Helical" evidence="5">
    <location>
        <begin position="49"/>
        <end position="70"/>
    </location>
</feature>
<dbReference type="eggNOG" id="KOG0255">
    <property type="taxonomic scope" value="Eukaryota"/>
</dbReference>
<dbReference type="GeneID" id="19241995"/>
<evidence type="ECO:0000256" key="2">
    <source>
        <dbReference type="ARBA" id="ARBA00022692"/>
    </source>
</evidence>
<feature type="transmembrane region" description="Helical" evidence="5">
    <location>
        <begin position="82"/>
        <end position="101"/>
    </location>
</feature>
<evidence type="ECO:0000256" key="4">
    <source>
        <dbReference type="ARBA" id="ARBA00023136"/>
    </source>
</evidence>
<dbReference type="Proteomes" id="UP000019373">
    <property type="component" value="Unassembled WGS sequence"/>
</dbReference>
<feature type="transmembrane region" description="Helical" evidence="5">
    <location>
        <begin position="146"/>
        <end position="164"/>
    </location>
</feature>
<dbReference type="SUPFAM" id="SSF53328">
    <property type="entry name" value="Formyltransferase"/>
    <property type="match status" value="1"/>
</dbReference>
<feature type="transmembrane region" description="Helical" evidence="5">
    <location>
        <begin position="20"/>
        <end position="37"/>
    </location>
</feature>
<sequence length="418" mass="46186">MADASPPHRSHSNVQQESPTIPVFLCINVLRLFRIHIRSQRDLGAFRDPPTVSLLGLSLFLWGLGLGAIIAAPVSEYYGRRIVYLTTVPVFGLFILGSGLAQNFATLAVCRFFAGFFGSAVVSVGGGTNADIWQPSLAGLVYPFYFVYPSLGPALGPVIGGFVSENADFRWLEWVILFVITFNYLYSLPQSETYKKIVDACYMKYQGLRRHFFGHDGQRVAYFNRLVPQDNASPTPDLIVDSLNCREVREAVEQWQPELTIVSGTKYIGRKLTERAGLMINLHIGHLPEYKGNHCIFFALYDGAVDKVSATLHQLTLQLDGGDILDKVFPSVLPGDTQETLYSRCIHMAMDRSGQEERFGTATDGGQTIGMTQSVCMVTNHAGRVVQPPAAIFQSESFSDVRAAGILQGFRVARVDKT</sequence>
<evidence type="ECO:0000256" key="5">
    <source>
        <dbReference type="SAM" id="Phobius"/>
    </source>
</evidence>
<feature type="transmembrane region" description="Helical" evidence="5">
    <location>
        <begin position="108"/>
        <end position="126"/>
    </location>
</feature>
<dbReference type="HOGENOM" id="CLU_657253_0_0_1"/>
<dbReference type="Gene3D" id="1.20.1720.10">
    <property type="entry name" value="Multidrug resistance protein D"/>
    <property type="match status" value="1"/>
</dbReference>
<dbReference type="PANTHER" id="PTHR23502:SF182">
    <property type="entry name" value="POLYAMINE TRANSPORTER, PUTATIVE-RELATED"/>
    <property type="match status" value="1"/>
</dbReference>
<dbReference type="InterPro" id="IPR011701">
    <property type="entry name" value="MFS"/>
</dbReference>
<dbReference type="InterPro" id="IPR036259">
    <property type="entry name" value="MFS_trans_sf"/>
</dbReference>
<feature type="domain" description="Formyl transferase N-terminal" evidence="6">
    <location>
        <begin position="244"/>
        <end position="346"/>
    </location>
</feature>